<dbReference type="GO" id="GO:0004016">
    <property type="term" value="F:adenylate cyclase activity"/>
    <property type="evidence" value="ECO:0007669"/>
    <property type="project" value="UniProtKB-ARBA"/>
</dbReference>
<comment type="subcellular location">
    <subcellularLocation>
        <location evidence="1">Cell membrane</location>
        <topology evidence="1">Multi-pass membrane protein</topology>
    </subcellularLocation>
</comment>
<keyword evidence="2" id="KW-1003">Cell membrane</keyword>
<dbReference type="SMART" id="SM00044">
    <property type="entry name" value="CYCc"/>
    <property type="match status" value="1"/>
</dbReference>
<dbReference type="PROSITE" id="PS50125">
    <property type="entry name" value="GUANYLATE_CYCLASE_2"/>
    <property type="match status" value="1"/>
</dbReference>
<gene>
    <name evidence="6" type="ORF">DF185_10755</name>
</gene>
<evidence type="ECO:0000256" key="1">
    <source>
        <dbReference type="ARBA" id="ARBA00004651"/>
    </source>
</evidence>
<feature type="transmembrane region" description="Helical" evidence="4">
    <location>
        <begin position="95"/>
        <end position="115"/>
    </location>
</feature>
<name>A0A2V3ZXC6_9BACT</name>
<evidence type="ECO:0000313" key="7">
    <source>
        <dbReference type="Proteomes" id="UP000248079"/>
    </source>
</evidence>
<feature type="domain" description="Guanylate cyclase" evidence="5">
    <location>
        <begin position="252"/>
        <end position="381"/>
    </location>
</feature>
<evidence type="ECO:0000256" key="3">
    <source>
        <dbReference type="ARBA" id="ARBA00023136"/>
    </source>
</evidence>
<feature type="transmembrane region" description="Helical" evidence="4">
    <location>
        <begin position="187"/>
        <end position="204"/>
    </location>
</feature>
<dbReference type="InterPro" id="IPR050697">
    <property type="entry name" value="Adenylyl/Guanylyl_Cyclase_3/4"/>
</dbReference>
<evidence type="ECO:0000259" key="5">
    <source>
        <dbReference type="PROSITE" id="PS50125"/>
    </source>
</evidence>
<dbReference type="GO" id="GO:0006171">
    <property type="term" value="P:cAMP biosynthetic process"/>
    <property type="evidence" value="ECO:0007669"/>
    <property type="project" value="TreeGrafter"/>
</dbReference>
<feature type="transmembrane region" description="Helical" evidence="4">
    <location>
        <begin position="147"/>
        <end position="167"/>
    </location>
</feature>
<dbReference type="GO" id="GO:0035556">
    <property type="term" value="P:intracellular signal transduction"/>
    <property type="evidence" value="ECO:0007669"/>
    <property type="project" value="InterPro"/>
</dbReference>
<dbReference type="RefSeq" id="WP_110360753.1">
    <property type="nucleotide sequence ID" value="NZ_QFLI01000004.1"/>
</dbReference>
<dbReference type="Pfam" id="PF00211">
    <property type="entry name" value="Guanylate_cyc"/>
    <property type="match status" value="1"/>
</dbReference>
<feature type="transmembrane region" description="Helical" evidence="4">
    <location>
        <begin position="25"/>
        <end position="46"/>
    </location>
</feature>
<keyword evidence="3 4" id="KW-0472">Membrane</keyword>
<dbReference type="SUPFAM" id="SSF55073">
    <property type="entry name" value="Nucleotide cyclase"/>
    <property type="match status" value="1"/>
</dbReference>
<comment type="caution">
    <text evidence="6">The sequence shown here is derived from an EMBL/GenBank/DDBJ whole genome shotgun (WGS) entry which is preliminary data.</text>
</comment>
<organism evidence="6 7">
    <name type="scientific">Marinifilum breve</name>
    <dbReference type="NCBI Taxonomy" id="2184082"/>
    <lineage>
        <taxon>Bacteria</taxon>
        <taxon>Pseudomonadati</taxon>
        <taxon>Bacteroidota</taxon>
        <taxon>Bacteroidia</taxon>
        <taxon>Marinilabiliales</taxon>
        <taxon>Marinifilaceae</taxon>
    </lineage>
</organism>
<dbReference type="GO" id="GO:0005886">
    <property type="term" value="C:plasma membrane"/>
    <property type="evidence" value="ECO:0007669"/>
    <property type="project" value="UniProtKB-SubCell"/>
</dbReference>
<dbReference type="Proteomes" id="UP000248079">
    <property type="component" value="Unassembled WGS sequence"/>
</dbReference>
<dbReference type="EMBL" id="QFLI01000004">
    <property type="protein sequence ID" value="PXY01122.1"/>
    <property type="molecule type" value="Genomic_DNA"/>
</dbReference>
<proteinExistence type="predicted"/>
<evidence type="ECO:0000313" key="6">
    <source>
        <dbReference type="EMBL" id="PXY01122.1"/>
    </source>
</evidence>
<feature type="transmembrane region" description="Helical" evidence="4">
    <location>
        <begin position="121"/>
        <end position="140"/>
    </location>
</feature>
<feature type="transmembrane region" description="Helical" evidence="4">
    <location>
        <begin position="58"/>
        <end position="79"/>
    </location>
</feature>
<dbReference type="PANTHER" id="PTHR43081">
    <property type="entry name" value="ADENYLATE CYCLASE, TERMINAL-DIFFERENTIATION SPECIFIC-RELATED"/>
    <property type="match status" value="1"/>
</dbReference>
<keyword evidence="4" id="KW-1133">Transmembrane helix</keyword>
<dbReference type="InterPro" id="IPR001054">
    <property type="entry name" value="A/G_cyclase"/>
</dbReference>
<evidence type="ECO:0000256" key="2">
    <source>
        <dbReference type="ARBA" id="ARBA00022475"/>
    </source>
</evidence>
<sequence length="436" mass="49254">MFNHHHQRFNESLHIEFLKIERKRVGIILGLFVLGSLVIPVAHYLAPNLLRNYLNQDQYGLSLLVWWLVFCLFQLGVYFRLSRAIKNNIDVPKRIIILNLFVEFVLPAIVLYHVVKYDYSLLILEYDGLIFYFLLLMLSAMHLEFKISLGAGILAGTGYFTVAFWGLKYLQPDTDVDQLLEIYTMRSIGLFIAGIVAGVVASEIKKRVNNYLGSIEEQKEIESLLGQQLSKGVANELIVHRNKTIGHKVVGSIMFLDIRNFTVMADHQSPEETIEFQNAIFDPLIRIIEKNNGIIHQILGDGFMASFGIAVKNENHAKDSLSAGLEIMEAINHLRTDQNGSTTKVGIGLHSGEVITGNIGNEIRKQFSIAGKNVILASRIEQLNKTFKTQFLVSRQFVDMLNCKGCFTDLGEVQVKGFDDQVHIYQVGESCSCKEN</sequence>
<accession>A0A2V3ZXC6</accession>
<keyword evidence="7" id="KW-1185">Reference proteome</keyword>
<dbReference type="Gene3D" id="3.30.70.1230">
    <property type="entry name" value="Nucleotide cyclase"/>
    <property type="match status" value="1"/>
</dbReference>
<protein>
    <recommendedName>
        <fullName evidence="5">Guanylate cyclase domain-containing protein</fullName>
    </recommendedName>
</protein>
<dbReference type="InterPro" id="IPR029787">
    <property type="entry name" value="Nucleotide_cyclase"/>
</dbReference>
<dbReference type="AlphaFoldDB" id="A0A2V3ZXC6"/>
<dbReference type="PANTHER" id="PTHR43081:SF17">
    <property type="entry name" value="BLL5647 PROTEIN"/>
    <property type="match status" value="1"/>
</dbReference>
<dbReference type="CDD" id="cd07302">
    <property type="entry name" value="CHD"/>
    <property type="match status" value="1"/>
</dbReference>
<keyword evidence="4" id="KW-0812">Transmembrane</keyword>
<evidence type="ECO:0000256" key="4">
    <source>
        <dbReference type="SAM" id="Phobius"/>
    </source>
</evidence>
<reference evidence="6 7" key="1">
    <citation type="submission" date="2018-05" db="EMBL/GenBank/DDBJ databases">
        <title>Marinifilum breve JC075T sp. nov., a marine bacterium isolated from Yongle Blue Hole in the South China Sea.</title>
        <authorList>
            <person name="Fu T."/>
        </authorList>
    </citation>
    <scope>NUCLEOTIDE SEQUENCE [LARGE SCALE GENOMIC DNA]</scope>
    <source>
        <strain evidence="6 7">JC075</strain>
    </source>
</reference>
<dbReference type="OrthoDB" id="341967at2"/>